<evidence type="ECO:0000313" key="2">
    <source>
        <dbReference type="Proteomes" id="UP000005638"/>
    </source>
</evidence>
<dbReference type="AlphaFoldDB" id="G8X824"/>
<dbReference type="Proteomes" id="UP000005638">
    <property type="component" value="Chromosome"/>
</dbReference>
<gene>
    <name evidence="1" type="ordered locus">FCOL_11685</name>
</gene>
<reference evidence="1 2" key="1">
    <citation type="journal article" date="2012" name="J. Bacteriol.">
        <title>Genome Sequence of the Fish Pathogen Flavobacterium columnare ATCC 49512.</title>
        <authorList>
            <person name="Tekedar H.C."/>
            <person name="Karsi A."/>
            <person name="Gillaspy A.F."/>
            <person name="Dyer D.W."/>
            <person name="Benton N.R."/>
            <person name="Zaitshik J."/>
            <person name="Vamenta S."/>
            <person name="Banes M.M."/>
            <person name="Gulsoy N."/>
            <person name="Aboko-Cole M."/>
            <person name="Waldbieser G.C."/>
            <person name="Lawrence M.L."/>
        </authorList>
    </citation>
    <scope>NUCLEOTIDE SEQUENCE [LARGE SCALE GENOMIC DNA]</scope>
    <source>
        <strain evidence="2">ATCC 49512 / CIP 103533 / TG 44/87</strain>
    </source>
</reference>
<evidence type="ECO:0000313" key="1">
    <source>
        <dbReference type="EMBL" id="AEW87138.1"/>
    </source>
</evidence>
<organism evidence="1 2">
    <name type="scientific">Flavobacterium columnare (strain ATCC 49512 / CIP 103533 / TG 44/87)</name>
    <dbReference type="NCBI Taxonomy" id="1041826"/>
    <lineage>
        <taxon>Bacteria</taxon>
        <taxon>Pseudomonadati</taxon>
        <taxon>Bacteroidota</taxon>
        <taxon>Flavobacteriia</taxon>
        <taxon>Flavobacteriales</taxon>
        <taxon>Flavobacteriaceae</taxon>
        <taxon>Flavobacterium</taxon>
    </lineage>
</organism>
<proteinExistence type="predicted"/>
<accession>G8X824</accession>
<protein>
    <submittedName>
        <fullName evidence="1">Uncharacterized protein</fullName>
    </submittedName>
</protein>
<dbReference type="EMBL" id="CP003222">
    <property type="protein sequence ID" value="AEW87138.1"/>
    <property type="molecule type" value="Genomic_DNA"/>
</dbReference>
<dbReference type="KEGG" id="fco:FCOL_11685"/>
<keyword evidence="2" id="KW-1185">Reference proteome</keyword>
<sequence>MKGSFWIGLIFYSALHFVHGKLLPSTYNGILCNSIEDAYRVLKCKGKHEATCQLVQVGLPVVAAYYSFLMNCSFTARYVDYKVHPEHSKLCQKYLNKIKEACL</sequence>
<name>G8X824_FLACA</name>
<dbReference type="HOGENOM" id="CLU_160653_0_0_10"/>